<dbReference type="SMART" id="SM00384">
    <property type="entry name" value="AT_hook"/>
    <property type="match status" value="3"/>
</dbReference>
<name>A0A7C8VG08_ORBOL</name>
<sequence length="876" mass="100547">MTTPSIQKPRGRGRPKKSSNTGNAIPQKIQERRGRGRPKKSSNTGNAIPQKIQERRGRGRPKKAAALESSSNQPLGNLTSRPIRQLGSSRLVEDKTYHRNIPPLEQQVEPRLELENSMTGPQALDNPSRTSAWSTYRGEEVCDAIEADLDNKLVVKRRAQSTEYQISRMWAIWEAFSKHRRENNPLNHLRGVDPRELKVFTDWYLTISKRTRKQKSMKTHIRRWRMMYDKLTGQRYQPDRDDVMDYIGTQMSDKHNLTASTNDKPIANADDLLDILYHHWHLSEQTFQIERFRIQLGLVILIACSTSCRPGSIVESISSRGLCSEYIVGDPAGAESYIEPDSIKYKDIELFLVHNEENRNESYLTMRIRVRLQKGYRNTKEPTIYSFTEVDEPLGFDVISYMLALAFDDDAFASEYIKQPEDLYQYQSRADKKSLRFHWKESVMETPLIRDSIKAERGWEISKEKGFSTQKLNDHCRKLGKELGYPRPLTMYTFRRGAGEAMDSNIFEVGKRNISTAGRCKAMGQLRPETYDKNYSPQAAPDIQSAFLGRPSKDKLIQLMNHLAFERDPMAKREADKNKIVDLQNDTNFSELTQERDIFRNKLIDAYSSIKEAEEKDPNLHSQYIKLNRKINTYREKARREAWDRAYKQYFSNNGTIEIDRQAQGLTTSEITPTVEIPVERLIIAGLLFGDGKTEVKDWMASRNRRIEAITHMVNLCRVNQPRRYKRHIKLEGSATPPLAVGVCEITSSGVENESDSLGIAGDTTLEGLASEGPTGEEPTSEKLPTNIHQLQCPTCFYGSSSFPETAFIFTNGWSLQRHFRDQHLACHNPGTPYFCPYPSCEYSNDHEPSFKNHLSLIHDFVTSKSDTVYTHSGKL</sequence>
<protein>
    <recommendedName>
        <fullName evidence="2">C2H2-type domain-containing protein</fullName>
    </recommendedName>
</protein>
<dbReference type="InterPro" id="IPR013087">
    <property type="entry name" value="Znf_C2H2_type"/>
</dbReference>
<evidence type="ECO:0000313" key="4">
    <source>
        <dbReference type="Proteomes" id="UP000474640"/>
    </source>
</evidence>
<evidence type="ECO:0000313" key="3">
    <source>
        <dbReference type="EMBL" id="KAF3270547.1"/>
    </source>
</evidence>
<feature type="compositionally biased region" description="Polar residues" evidence="1">
    <location>
        <begin position="68"/>
        <end position="88"/>
    </location>
</feature>
<comment type="caution">
    <text evidence="3">The sequence shown here is derived from an EMBL/GenBank/DDBJ whole genome shotgun (WGS) entry which is preliminary data.</text>
</comment>
<feature type="domain" description="C2H2-type" evidence="2">
    <location>
        <begin position="834"/>
        <end position="859"/>
    </location>
</feature>
<dbReference type="PANTHER" id="PTHR37535:SF4">
    <property type="entry name" value="FLUG DOMAIN-CONTAINING PROTEIN"/>
    <property type="match status" value="1"/>
</dbReference>
<evidence type="ECO:0000259" key="2">
    <source>
        <dbReference type="SMART" id="SM00355"/>
    </source>
</evidence>
<reference evidence="3 4" key="1">
    <citation type="submission" date="2020-01" db="EMBL/GenBank/DDBJ databases">
        <authorList>
            <person name="Palmer J.M."/>
        </authorList>
    </citation>
    <scope>NUCLEOTIDE SEQUENCE [LARGE SCALE GENOMIC DNA]</scope>
    <source>
        <strain evidence="3 4">TWF970</strain>
    </source>
</reference>
<dbReference type="OrthoDB" id="5400098at2759"/>
<organism evidence="3 4">
    <name type="scientific">Orbilia oligospora</name>
    <name type="common">Nematode-trapping fungus</name>
    <name type="synonym">Arthrobotrys oligospora</name>
    <dbReference type="NCBI Taxonomy" id="2813651"/>
    <lineage>
        <taxon>Eukaryota</taxon>
        <taxon>Fungi</taxon>
        <taxon>Dikarya</taxon>
        <taxon>Ascomycota</taxon>
        <taxon>Pezizomycotina</taxon>
        <taxon>Orbiliomycetes</taxon>
        <taxon>Orbiliales</taxon>
        <taxon>Orbiliaceae</taxon>
        <taxon>Orbilia</taxon>
    </lineage>
</organism>
<dbReference type="GO" id="GO:0003677">
    <property type="term" value="F:DNA binding"/>
    <property type="evidence" value="ECO:0007669"/>
    <property type="project" value="InterPro"/>
</dbReference>
<dbReference type="InterPro" id="IPR017956">
    <property type="entry name" value="AT_hook_DNA-bd_motif"/>
</dbReference>
<dbReference type="InterPro" id="IPR021842">
    <property type="entry name" value="DUF3435"/>
</dbReference>
<dbReference type="SMART" id="SM00355">
    <property type="entry name" value="ZnF_C2H2"/>
    <property type="match status" value="2"/>
</dbReference>
<dbReference type="PRINTS" id="PR00929">
    <property type="entry name" value="ATHOOK"/>
</dbReference>
<dbReference type="AlphaFoldDB" id="A0A7C8VG08"/>
<dbReference type="Proteomes" id="UP000474640">
    <property type="component" value="Unassembled WGS sequence"/>
</dbReference>
<accession>A0A7C8VG08</accession>
<dbReference type="EMBL" id="JAABOJ010000073">
    <property type="protein sequence ID" value="KAF3270547.1"/>
    <property type="molecule type" value="Genomic_DNA"/>
</dbReference>
<proteinExistence type="predicted"/>
<dbReference type="Pfam" id="PF11917">
    <property type="entry name" value="DUF3435"/>
    <property type="match status" value="1"/>
</dbReference>
<evidence type="ECO:0000256" key="1">
    <source>
        <dbReference type="SAM" id="MobiDB-lite"/>
    </source>
</evidence>
<dbReference type="Pfam" id="PF02178">
    <property type="entry name" value="AT_hook"/>
    <property type="match status" value="3"/>
</dbReference>
<gene>
    <name evidence="3" type="ORF">TWF970_010750</name>
</gene>
<dbReference type="PANTHER" id="PTHR37535">
    <property type="entry name" value="FLUG DOMAIN PROTEIN"/>
    <property type="match status" value="1"/>
</dbReference>
<feature type="region of interest" description="Disordered" evidence="1">
    <location>
        <begin position="1"/>
        <end position="91"/>
    </location>
</feature>
<feature type="domain" description="C2H2-type" evidence="2">
    <location>
        <begin position="791"/>
        <end position="824"/>
    </location>
</feature>